<keyword evidence="2" id="KW-0193">Cuticle</keyword>
<feature type="compositionally biased region" description="Basic and acidic residues" evidence="3">
    <location>
        <begin position="138"/>
        <end position="187"/>
    </location>
</feature>
<feature type="compositionally biased region" description="Basic and acidic residues" evidence="3">
    <location>
        <begin position="198"/>
        <end position="215"/>
    </location>
</feature>
<dbReference type="PROSITE" id="PS51155">
    <property type="entry name" value="CHIT_BIND_RR_2"/>
    <property type="match status" value="1"/>
</dbReference>
<dbReference type="GO" id="GO:0042302">
    <property type="term" value="F:structural constituent of cuticle"/>
    <property type="evidence" value="ECO:0007669"/>
    <property type="project" value="UniProtKB-UniRule"/>
</dbReference>
<accession>A0A9P0ICK6</accession>
<keyword evidence="1" id="KW-0732">Signal</keyword>
<dbReference type="AlphaFoldDB" id="A0A9P0ICK6"/>
<evidence type="ECO:0000256" key="1">
    <source>
        <dbReference type="ARBA" id="ARBA00022729"/>
    </source>
</evidence>
<reference evidence="4" key="1">
    <citation type="submission" date="2022-02" db="EMBL/GenBank/DDBJ databases">
        <authorList>
            <person name="King R."/>
        </authorList>
    </citation>
    <scope>NUCLEOTIDE SEQUENCE</scope>
</reference>
<evidence type="ECO:0000256" key="2">
    <source>
        <dbReference type="PROSITE-ProRule" id="PRU00497"/>
    </source>
</evidence>
<dbReference type="Proteomes" id="UP001153321">
    <property type="component" value="Chromosome 4"/>
</dbReference>
<dbReference type="Pfam" id="PF00379">
    <property type="entry name" value="Chitin_bind_4"/>
    <property type="match status" value="1"/>
</dbReference>
<dbReference type="InterPro" id="IPR000618">
    <property type="entry name" value="Insect_cuticle"/>
</dbReference>
<keyword evidence="5" id="KW-1185">Reference proteome</keyword>
<feature type="region of interest" description="Disordered" evidence="3">
    <location>
        <begin position="124"/>
        <end position="224"/>
    </location>
</feature>
<gene>
    <name evidence="4" type="ORF">SPLIT_LOCUS9617</name>
</gene>
<protein>
    <recommendedName>
        <fullName evidence="6">Cuticular protein</fullName>
    </recommendedName>
</protein>
<evidence type="ECO:0008006" key="6">
    <source>
        <dbReference type="Google" id="ProtNLM"/>
    </source>
</evidence>
<sequence length="287" mass="32998">MSERGRLIPSLDDDGYDMVYEEVSYIGDDGKRYVTKYTAGLDGYHAEGDHLPVARGSRSSRASNHQLHIISICSSDLRMYFFGILCLLLAVEALPTPEQLHINEPAPPSPLELKPDEKDNNVEVLVDPVPPVVEEPGYSDKESKEKVDEFKKELEAVEKPKEEEREEIVEQKEGEKEKEKEVKDKFEGVVVVEESNDPNEKPNDEEPKEEKKDEESKDEDVEEGPIIVQIFKPKQFLGDIFSQFFPGFQWPHFSLPDFLRPRNADPLELDEPIYIVKESDFSWPYKK</sequence>
<proteinExistence type="predicted"/>
<name>A0A9P0ICK6_SPOLI</name>
<evidence type="ECO:0000313" key="5">
    <source>
        <dbReference type="Proteomes" id="UP001153321"/>
    </source>
</evidence>
<dbReference type="EMBL" id="LR824535">
    <property type="protein sequence ID" value="CAH1644263.1"/>
    <property type="molecule type" value="Genomic_DNA"/>
</dbReference>
<evidence type="ECO:0000313" key="4">
    <source>
        <dbReference type="EMBL" id="CAH1644263.1"/>
    </source>
</evidence>
<organism evidence="4 5">
    <name type="scientific">Spodoptera littoralis</name>
    <name type="common">Egyptian cotton leafworm</name>
    <dbReference type="NCBI Taxonomy" id="7109"/>
    <lineage>
        <taxon>Eukaryota</taxon>
        <taxon>Metazoa</taxon>
        <taxon>Ecdysozoa</taxon>
        <taxon>Arthropoda</taxon>
        <taxon>Hexapoda</taxon>
        <taxon>Insecta</taxon>
        <taxon>Pterygota</taxon>
        <taxon>Neoptera</taxon>
        <taxon>Endopterygota</taxon>
        <taxon>Lepidoptera</taxon>
        <taxon>Glossata</taxon>
        <taxon>Ditrysia</taxon>
        <taxon>Noctuoidea</taxon>
        <taxon>Noctuidae</taxon>
        <taxon>Amphipyrinae</taxon>
        <taxon>Spodoptera</taxon>
    </lineage>
</organism>
<evidence type="ECO:0000256" key="3">
    <source>
        <dbReference type="SAM" id="MobiDB-lite"/>
    </source>
</evidence>